<dbReference type="InParanoid" id="G0MDI3"/>
<evidence type="ECO:0000256" key="2">
    <source>
        <dbReference type="SAM" id="Phobius"/>
    </source>
</evidence>
<gene>
    <name evidence="3" type="ORF">CAEBREN_25044</name>
</gene>
<keyword evidence="2" id="KW-0472">Membrane</keyword>
<dbReference type="AlphaFoldDB" id="G0MDI3"/>
<dbReference type="OrthoDB" id="10570048at2759"/>
<sequence>MVWKRDSEDDSGAGLVRALIQIRCEKYVDDGKPQKTDDDKKLYKLCCEENFYCSVWAQAWFWYTIGGVILFLIILSVLGCVWCCCLRKRGGGGSDEKDKKSGEVEEQNRNRSDCDSSESSSDSDG</sequence>
<dbReference type="eggNOG" id="ENOG502T8JR">
    <property type="taxonomic scope" value="Eukaryota"/>
</dbReference>
<evidence type="ECO:0000313" key="3">
    <source>
        <dbReference type="EMBL" id="EGT49384.1"/>
    </source>
</evidence>
<evidence type="ECO:0000256" key="1">
    <source>
        <dbReference type="SAM" id="MobiDB-lite"/>
    </source>
</evidence>
<dbReference type="HOGENOM" id="CLU_1994620_0_0_1"/>
<keyword evidence="2" id="KW-1133">Transmembrane helix</keyword>
<protein>
    <submittedName>
        <fullName evidence="3">Uncharacterized protein</fullName>
    </submittedName>
</protein>
<reference evidence="4" key="1">
    <citation type="submission" date="2011-07" db="EMBL/GenBank/DDBJ databases">
        <authorList>
            <consortium name="Caenorhabditis brenneri Sequencing and Analysis Consortium"/>
            <person name="Wilson R.K."/>
        </authorList>
    </citation>
    <scope>NUCLEOTIDE SEQUENCE [LARGE SCALE GENOMIC DNA]</scope>
    <source>
        <strain evidence="4">PB2801</strain>
    </source>
</reference>
<keyword evidence="2" id="KW-0812">Transmembrane</keyword>
<name>G0MDI3_CAEBE</name>
<organism evidence="4">
    <name type="scientific">Caenorhabditis brenneri</name>
    <name type="common">Nematode worm</name>
    <dbReference type="NCBI Taxonomy" id="135651"/>
    <lineage>
        <taxon>Eukaryota</taxon>
        <taxon>Metazoa</taxon>
        <taxon>Ecdysozoa</taxon>
        <taxon>Nematoda</taxon>
        <taxon>Chromadorea</taxon>
        <taxon>Rhabditida</taxon>
        <taxon>Rhabditina</taxon>
        <taxon>Rhabditomorpha</taxon>
        <taxon>Rhabditoidea</taxon>
        <taxon>Rhabditidae</taxon>
        <taxon>Peloderinae</taxon>
        <taxon>Caenorhabditis</taxon>
    </lineage>
</organism>
<proteinExistence type="predicted"/>
<feature type="region of interest" description="Disordered" evidence="1">
    <location>
        <begin position="88"/>
        <end position="125"/>
    </location>
</feature>
<dbReference type="OMA" id="HWICCEM"/>
<dbReference type="EMBL" id="GL379790">
    <property type="protein sequence ID" value="EGT49384.1"/>
    <property type="molecule type" value="Genomic_DNA"/>
</dbReference>
<keyword evidence="4" id="KW-1185">Reference proteome</keyword>
<feature type="compositionally biased region" description="Basic and acidic residues" evidence="1">
    <location>
        <begin position="94"/>
        <end position="114"/>
    </location>
</feature>
<feature type="transmembrane region" description="Helical" evidence="2">
    <location>
        <begin position="60"/>
        <end position="84"/>
    </location>
</feature>
<evidence type="ECO:0000313" key="4">
    <source>
        <dbReference type="Proteomes" id="UP000008068"/>
    </source>
</evidence>
<dbReference type="Proteomes" id="UP000008068">
    <property type="component" value="Unassembled WGS sequence"/>
</dbReference>
<accession>G0MDI3</accession>